<dbReference type="Proteomes" id="UP001321473">
    <property type="component" value="Unassembled WGS sequence"/>
</dbReference>
<evidence type="ECO:0000313" key="2">
    <source>
        <dbReference type="EMBL" id="KAK8773190.1"/>
    </source>
</evidence>
<reference evidence="2 3" key="1">
    <citation type="journal article" date="2023" name="Arcadia Sci">
        <title>De novo assembly of a long-read Amblyomma americanum tick genome.</title>
        <authorList>
            <person name="Chou S."/>
            <person name="Poskanzer K.E."/>
            <person name="Rollins M."/>
            <person name="Thuy-Boun P.S."/>
        </authorList>
    </citation>
    <scope>NUCLEOTIDE SEQUENCE [LARGE SCALE GENOMIC DNA]</scope>
    <source>
        <strain evidence="2">F_SG_1</strain>
        <tissue evidence="2">Salivary glands</tissue>
    </source>
</reference>
<gene>
    <name evidence="2" type="ORF">V5799_012276</name>
</gene>
<organism evidence="2 3">
    <name type="scientific">Amblyomma americanum</name>
    <name type="common">Lone star tick</name>
    <dbReference type="NCBI Taxonomy" id="6943"/>
    <lineage>
        <taxon>Eukaryota</taxon>
        <taxon>Metazoa</taxon>
        <taxon>Ecdysozoa</taxon>
        <taxon>Arthropoda</taxon>
        <taxon>Chelicerata</taxon>
        <taxon>Arachnida</taxon>
        <taxon>Acari</taxon>
        <taxon>Parasitiformes</taxon>
        <taxon>Ixodida</taxon>
        <taxon>Ixodoidea</taxon>
        <taxon>Ixodidae</taxon>
        <taxon>Amblyomminae</taxon>
        <taxon>Amblyomma</taxon>
    </lineage>
</organism>
<name>A0AAQ4EEU2_AMBAM</name>
<dbReference type="EMBL" id="JARKHS020017236">
    <property type="protein sequence ID" value="KAK8773190.1"/>
    <property type="molecule type" value="Genomic_DNA"/>
</dbReference>
<comment type="caution">
    <text evidence="2">The sequence shown here is derived from an EMBL/GenBank/DDBJ whole genome shotgun (WGS) entry which is preliminary data.</text>
</comment>
<protein>
    <submittedName>
        <fullName evidence="2">Uncharacterized protein</fullName>
    </submittedName>
</protein>
<evidence type="ECO:0000313" key="3">
    <source>
        <dbReference type="Proteomes" id="UP001321473"/>
    </source>
</evidence>
<keyword evidence="3" id="KW-1185">Reference proteome</keyword>
<feature type="non-terminal residue" evidence="2">
    <location>
        <position position="1"/>
    </location>
</feature>
<sequence length="81" mass="9072">VHPRINVPKLLRTSRRKAPAGLPLFRKAPTLQEPHHKQIEAAEAGAARGRRNGDSDRSALRRRRRRRTAAAFADDSDERGG</sequence>
<feature type="region of interest" description="Disordered" evidence="1">
    <location>
        <begin position="1"/>
        <end position="81"/>
    </location>
</feature>
<dbReference type="AlphaFoldDB" id="A0AAQ4EEU2"/>
<proteinExistence type="predicted"/>
<accession>A0AAQ4EEU2</accession>
<evidence type="ECO:0000256" key="1">
    <source>
        <dbReference type="SAM" id="MobiDB-lite"/>
    </source>
</evidence>